<dbReference type="PROSITE" id="PS51276">
    <property type="entry name" value="PEPTIDASE_C56_PFPI"/>
    <property type="match status" value="1"/>
</dbReference>
<dbReference type="EMBL" id="NMVI01000017">
    <property type="protein sequence ID" value="OYN86767.1"/>
    <property type="molecule type" value="Genomic_DNA"/>
</dbReference>
<proteinExistence type="inferred from homology"/>
<dbReference type="CDD" id="cd03134">
    <property type="entry name" value="GATase1_PfpI_like"/>
    <property type="match status" value="1"/>
</dbReference>
<gene>
    <name evidence="3" type="ORF">CGZ92_08260</name>
</gene>
<dbReference type="PANTHER" id="PTHR42733">
    <property type="entry name" value="DJ-1 PROTEIN"/>
    <property type="match status" value="1"/>
</dbReference>
<dbReference type="RefSeq" id="WP_094450913.1">
    <property type="nucleotide sequence ID" value="NZ_NMVI01000017.1"/>
</dbReference>
<dbReference type="Gene3D" id="3.40.50.880">
    <property type="match status" value="1"/>
</dbReference>
<evidence type="ECO:0000313" key="3">
    <source>
        <dbReference type="EMBL" id="OYN86767.1"/>
    </source>
</evidence>
<comment type="similarity">
    <text evidence="1">Belongs to the peptidase C56 family.</text>
</comment>
<protein>
    <submittedName>
        <fullName evidence="3">Peptidase C56</fullName>
    </submittedName>
</protein>
<dbReference type="NCBIfam" id="TIGR01382">
    <property type="entry name" value="PfpI"/>
    <property type="match status" value="1"/>
</dbReference>
<feature type="domain" description="DJ-1/PfpI" evidence="2">
    <location>
        <begin position="8"/>
        <end position="176"/>
    </location>
</feature>
<dbReference type="InterPro" id="IPR029062">
    <property type="entry name" value="Class_I_gatase-like"/>
</dbReference>
<organism evidence="3 4">
    <name type="scientific">Parenemella sanctibonifatiensis</name>
    <dbReference type="NCBI Taxonomy" id="2016505"/>
    <lineage>
        <taxon>Bacteria</taxon>
        <taxon>Bacillati</taxon>
        <taxon>Actinomycetota</taxon>
        <taxon>Actinomycetes</taxon>
        <taxon>Propionibacteriales</taxon>
        <taxon>Propionibacteriaceae</taxon>
        <taxon>Parenemella</taxon>
    </lineage>
</organism>
<evidence type="ECO:0000256" key="1">
    <source>
        <dbReference type="ARBA" id="ARBA00008542"/>
    </source>
</evidence>
<dbReference type="PANTHER" id="PTHR42733:SF12">
    <property type="entry name" value="PROTEINASE"/>
    <property type="match status" value="1"/>
</dbReference>
<dbReference type="InterPro" id="IPR002818">
    <property type="entry name" value="DJ-1/PfpI"/>
</dbReference>
<comment type="caution">
    <text evidence="3">The sequence shown here is derived from an EMBL/GenBank/DDBJ whole genome shotgun (WGS) entry which is preliminary data.</text>
</comment>
<dbReference type="InterPro" id="IPR006286">
    <property type="entry name" value="C56_PfpI-like"/>
</dbReference>
<accession>A0A255E598</accession>
<sequence>MAADLQGRRVAILAADGVERVELEQPRAVLDQAGARTEVLSVDGGEIQARESDLDPAGTFNVDGLVSEAAVADYDALLLPGGTVNPDKLRLDQDAVAFVRDFVESGKPVAAICHGPWTLIEAGVVGGRTLTSFPSIRTDLRNAGANVVDQEVVVDKNLITSRSPEDLPAFSEAIVSQLAGTTTKEEEKS</sequence>
<dbReference type="AlphaFoldDB" id="A0A255E598"/>
<dbReference type="Pfam" id="PF01965">
    <property type="entry name" value="DJ-1_PfpI"/>
    <property type="match status" value="1"/>
</dbReference>
<evidence type="ECO:0000259" key="2">
    <source>
        <dbReference type="Pfam" id="PF01965"/>
    </source>
</evidence>
<dbReference type="Proteomes" id="UP000216533">
    <property type="component" value="Unassembled WGS sequence"/>
</dbReference>
<name>A0A255E598_9ACTN</name>
<reference evidence="3 4" key="1">
    <citation type="submission" date="2017-07" db="EMBL/GenBank/DDBJ databases">
        <title>Draft whole genome sequences of clinical Proprionibacteriaceae strains.</title>
        <authorList>
            <person name="Bernier A.-M."/>
            <person name="Bernard K."/>
            <person name="Domingo M.-C."/>
        </authorList>
    </citation>
    <scope>NUCLEOTIDE SEQUENCE [LARGE SCALE GENOMIC DNA]</scope>
    <source>
        <strain evidence="3 4">NML 160184</strain>
    </source>
</reference>
<dbReference type="SUPFAM" id="SSF52317">
    <property type="entry name" value="Class I glutamine amidotransferase-like"/>
    <property type="match status" value="1"/>
</dbReference>
<evidence type="ECO:0000313" key="4">
    <source>
        <dbReference type="Proteomes" id="UP000216533"/>
    </source>
</evidence>